<dbReference type="SUPFAM" id="SSF46955">
    <property type="entry name" value="Putative DNA-binding domain"/>
    <property type="match status" value="1"/>
</dbReference>
<dbReference type="RefSeq" id="WP_053582511.1">
    <property type="nucleotide sequence ID" value="NZ_LGRV01000003.1"/>
</dbReference>
<sequence>MYTVKEVAALLDMTNHTVRYYTDQGLVPNLRRDDHNNRLFDEATVKWLLCVKHLRHCGMPIDDIKTYISLCQEGDSTVKERYEIMRRQQAVALTQLEEAKQRIAYIDEKVGNYFDILNGATDDKDYDKSTY</sequence>
<dbReference type="PANTHER" id="PTHR30204">
    <property type="entry name" value="REDOX-CYCLING DRUG-SENSING TRANSCRIPTIONAL ACTIVATOR SOXR"/>
    <property type="match status" value="1"/>
</dbReference>
<keyword evidence="4" id="KW-1185">Reference proteome</keyword>
<evidence type="ECO:0000259" key="2">
    <source>
        <dbReference type="PROSITE" id="PS50937"/>
    </source>
</evidence>
<dbReference type="InterPro" id="IPR000551">
    <property type="entry name" value="MerR-type_HTH_dom"/>
</dbReference>
<dbReference type="InterPro" id="IPR047057">
    <property type="entry name" value="MerR_fam"/>
</dbReference>
<dbReference type="EMBL" id="LGRV01000003">
    <property type="protein sequence ID" value="KOS67703.1"/>
    <property type="molecule type" value="Genomic_DNA"/>
</dbReference>
<reference evidence="4" key="1">
    <citation type="submission" date="2015-07" db="EMBL/GenBank/DDBJ databases">
        <title>Fjat-14205 dsm 2895.</title>
        <authorList>
            <person name="Liu B."/>
            <person name="Wang J."/>
            <person name="Zhu Y."/>
            <person name="Liu G."/>
            <person name="Chen Q."/>
            <person name="Chen Z."/>
            <person name="Lan J."/>
            <person name="Che J."/>
            <person name="Ge C."/>
            <person name="Shi H."/>
            <person name="Pan Z."/>
            <person name="Liu X."/>
        </authorList>
    </citation>
    <scope>NUCLEOTIDE SEQUENCE [LARGE SCALE GENOMIC DNA]</scope>
    <source>
        <strain evidence="4">DSM 25560</strain>
    </source>
</reference>
<gene>
    <name evidence="3" type="ORF">AEA09_03440</name>
</gene>
<feature type="domain" description="HTH merR-type" evidence="2">
    <location>
        <begin position="1"/>
        <end position="70"/>
    </location>
</feature>
<evidence type="ECO:0000256" key="1">
    <source>
        <dbReference type="ARBA" id="ARBA00023125"/>
    </source>
</evidence>
<dbReference type="InterPro" id="IPR009061">
    <property type="entry name" value="DNA-bd_dom_put_sf"/>
</dbReference>
<dbReference type="PANTHER" id="PTHR30204:SF82">
    <property type="entry name" value="TRANSCRIPTIONAL REGULATOR, MERR FAMILY"/>
    <property type="match status" value="1"/>
</dbReference>
<dbReference type="Proteomes" id="UP000050668">
    <property type="component" value="Unassembled WGS sequence"/>
</dbReference>
<dbReference type="SMART" id="SM00422">
    <property type="entry name" value="HTH_MERR"/>
    <property type="match status" value="1"/>
</dbReference>
<evidence type="ECO:0000313" key="3">
    <source>
        <dbReference type="EMBL" id="KOS67703.1"/>
    </source>
</evidence>
<evidence type="ECO:0000313" key="4">
    <source>
        <dbReference type="Proteomes" id="UP000050668"/>
    </source>
</evidence>
<dbReference type="CDD" id="cd01109">
    <property type="entry name" value="HTH_YyaN"/>
    <property type="match status" value="1"/>
</dbReference>
<proteinExistence type="predicted"/>
<dbReference type="Gene3D" id="1.10.1660.10">
    <property type="match status" value="1"/>
</dbReference>
<organism evidence="3 4">
    <name type="scientific">Lysinibacillus contaminans</name>
    <dbReference type="NCBI Taxonomy" id="1293441"/>
    <lineage>
        <taxon>Bacteria</taxon>
        <taxon>Bacillati</taxon>
        <taxon>Bacillota</taxon>
        <taxon>Bacilli</taxon>
        <taxon>Bacillales</taxon>
        <taxon>Bacillaceae</taxon>
        <taxon>Lysinibacillus</taxon>
    </lineage>
</organism>
<name>A0ABR5JYV8_9BACI</name>
<dbReference type="PROSITE" id="PS50937">
    <property type="entry name" value="HTH_MERR_2"/>
    <property type="match status" value="1"/>
</dbReference>
<accession>A0ABR5JYV8</accession>
<comment type="caution">
    <text evidence="3">The sequence shown here is derived from an EMBL/GenBank/DDBJ whole genome shotgun (WGS) entry which is preliminary data.</text>
</comment>
<keyword evidence="1" id="KW-0238">DNA-binding</keyword>
<dbReference type="Pfam" id="PF13411">
    <property type="entry name" value="MerR_1"/>
    <property type="match status" value="1"/>
</dbReference>
<protein>
    <submittedName>
        <fullName evidence="3">MerR family transcriptional regulator</fullName>
    </submittedName>
</protein>